<evidence type="ECO:0000313" key="2">
    <source>
        <dbReference type="Proteomes" id="UP001301769"/>
    </source>
</evidence>
<comment type="caution">
    <text evidence="1">The sequence shown here is derived from an EMBL/GenBank/DDBJ whole genome shotgun (WGS) entry which is preliminary data.</text>
</comment>
<protein>
    <submittedName>
        <fullName evidence="1">Uncharacterized protein</fullName>
    </submittedName>
</protein>
<reference evidence="1" key="1">
    <citation type="journal article" date="2023" name="Mol. Phylogenet. Evol.">
        <title>Genome-scale phylogeny and comparative genomics of the fungal order Sordariales.</title>
        <authorList>
            <person name="Hensen N."/>
            <person name="Bonometti L."/>
            <person name="Westerberg I."/>
            <person name="Brannstrom I.O."/>
            <person name="Guillou S."/>
            <person name="Cros-Aarteil S."/>
            <person name="Calhoun S."/>
            <person name="Haridas S."/>
            <person name="Kuo A."/>
            <person name="Mondo S."/>
            <person name="Pangilinan J."/>
            <person name="Riley R."/>
            <person name="LaButti K."/>
            <person name="Andreopoulos B."/>
            <person name="Lipzen A."/>
            <person name="Chen C."/>
            <person name="Yan M."/>
            <person name="Daum C."/>
            <person name="Ng V."/>
            <person name="Clum A."/>
            <person name="Steindorff A."/>
            <person name="Ohm R.A."/>
            <person name="Martin F."/>
            <person name="Silar P."/>
            <person name="Natvig D.O."/>
            <person name="Lalanne C."/>
            <person name="Gautier V."/>
            <person name="Ament-Velasquez S.L."/>
            <person name="Kruys A."/>
            <person name="Hutchinson M.I."/>
            <person name="Powell A.J."/>
            <person name="Barry K."/>
            <person name="Miller A.N."/>
            <person name="Grigoriev I.V."/>
            <person name="Debuchy R."/>
            <person name="Gladieux P."/>
            <person name="Hiltunen Thoren M."/>
            <person name="Johannesson H."/>
        </authorList>
    </citation>
    <scope>NUCLEOTIDE SEQUENCE</scope>
    <source>
        <strain evidence="1">PSN293</strain>
    </source>
</reference>
<name>A0AAN6Y0J9_9PEZI</name>
<gene>
    <name evidence="1" type="ORF">QBC37DRAFT_430751</name>
</gene>
<keyword evidence="2" id="KW-1185">Reference proteome</keyword>
<sequence length="235" mass="25259">MDPDIQTRFHQQIIQHGQELISSVAAEIQCDSPPGISLTLGPIEFPEGQVNWVWFVGTVDAASEQAALHFFQTDAGKRALVSSPDGKDVVEFKLASTCLQLSDRARSEHGYSPFPPADLSPFPPPGAEGQVFDFRIGDGPRPTEPVRVVARKPRAWLQISQGGFEQVLCFDLEGQSPADRGLLGAWLVDSNNTPHGHVLGTVGARTVLVRPMNGFSFGSGVEELGSTENVGPSDS</sequence>
<accession>A0AAN6Y0J9</accession>
<proteinExistence type="predicted"/>
<dbReference type="EMBL" id="MU858214">
    <property type="protein sequence ID" value="KAK4209146.1"/>
    <property type="molecule type" value="Genomic_DNA"/>
</dbReference>
<evidence type="ECO:0000313" key="1">
    <source>
        <dbReference type="EMBL" id="KAK4209146.1"/>
    </source>
</evidence>
<dbReference type="Proteomes" id="UP001301769">
    <property type="component" value="Unassembled WGS sequence"/>
</dbReference>
<reference evidence="1" key="2">
    <citation type="submission" date="2023-05" db="EMBL/GenBank/DDBJ databases">
        <authorList>
            <consortium name="Lawrence Berkeley National Laboratory"/>
            <person name="Steindorff A."/>
            <person name="Hensen N."/>
            <person name="Bonometti L."/>
            <person name="Westerberg I."/>
            <person name="Brannstrom I.O."/>
            <person name="Guillou S."/>
            <person name="Cros-Aarteil S."/>
            <person name="Calhoun S."/>
            <person name="Haridas S."/>
            <person name="Kuo A."/>
            <person name="Mondo S."/>
            <person name="Pangilinan J."/>
            <person name="Riley R."/>
            <person name="Labutti K."/>
            <person name="Andreopoulos B."/>
            <person name="Lipzen A."/>
            <person name="Chen C."/>
            <person name="Yanf M."/>
            <person name="Daum C."/>
            <person name="Ng V."/>
            <person name="Clum A."/>
            <person name="Ohm R."/>
            <person name="Martin F."/>
            <person name="Silar P."/>
            <person name="Natvig D."/>
            <person name="Lalanne C."/>
            <person name="Gautier V."/>
            <person name="Ament-Velasquez S.L."/>
            <person name="Kruys A."/>
            <person name="Hutchinson M.I."/>
            <person name="Powell A.J."/>
            <person name="Barry K."/>
            <person name="Miller A.N."/>
            <person name="Grigoriev I.V."/>
            <person name="Debuchy R."/>
            <person name="Gladieux P."/>
            <person name="Thoren M.H."/>
            <person name="Johannesson H."/>
        </authorList>
    </citation>
    <scope>NUCLEOTIDE SEQUENCE</scope>
    <source>
        <strain evidence="1">PSN293</strain>
    </source>
</reference>
<organism evidence="1 2">
    <name type="scientific">Rhypophila decipiens</name>
    <dbReference type="NCBI Taxonomy" id="261697"/>
    <lineage>
        <taxon>Eukaryota</taxon>
        <taxon>Fungi</taxon>
        <taxon>Dikarya</taxon>
        <taxon>Ascomycota</taxon>
        <taxon>Pezizomycotina</taxon>
        <taxon>Sordariomycetes</taxon>
        <taxon>Sordariomycetidae</taxon>
        <taxon>Sordariales</taxon>
        <taxon>Naviculisporaceae</taxon>
        <taxon>Rhypophila</taxon>
    </lineage>
</organism>
<dbReference type="AlphaFoldDB" id="A0AAN6Y0J9"/>